<dbReference type="Gene3D" id="2.30.40.10">
    <property type="entry name" value="Urease, subunit C, domain 1"/>
    <property type="match status" value="1"/>
</dbReference>
<name>A0A3A8J4T3_9BACT</name>
<gene>
    <name evidence="3" type="ORF">D7V88_16425</name>
</gene>
<dbReference type="Pfam" id="PF01979">
    <property type="entry name" value="Amidohydro_1"/>
    <property type="match status" value="1"/>
</dbReference>
<feature type="domain" description="Amidohydrolase-related" evidence="2">
    <location>
        <begin position="81"/>
        <end position="447"/>
    </location>
</feature>
<dbReference type="RefSeq" id="WP_120541584.1">
    <property type="nucleotide sequence ID" value="NZ_RAVZ01000101.1"/>
</dbReference>
<sequence>MRLRILTAALLAFAMLPSASAAPPPSRTVVFRGGRVLDGSGGAPLENAAVVVRDGRIVSVGPADKAKVPKGAEVIDFAGKTLLPGLISDHSHVGQTVGTTVGSQNYTRENIERQLRQFAAYGVTTVTALGMNRPLFNEVRKQAHADTFTGADLFGAGQGIGVPEGGPPQAMTNNAPDQLFRPATAEEARAAVRTLAKNRVDLVKVWVDSFLGKVPKMKPDIYQAVIDESHKQGLRVAAHIHDLEDARAVVAVGVDIIAHGVRDQPVDAAFIQEMKKRGVWYVPTLELDEATVVYADLPTLVDDPLLAPALSPELRAQFQDAAWRKKTLEDPKADEARHALSTNQTNLKALYDAGVKVGFGTDSGATPLRIPGYAEHRELKLMVIAGLTPVQALAVATGNAADLLKLKDRGRIAPGRRADLLLVEGDPSTDITAVDRIASVWRQGRQVAGPLTGTAQPAPQP</sequence>
<dbReference type="PANTHER" id="PTHR43135:SF3">
    <property type="entry name" value="ALPHA-D-RIBOSE 1-METHYLPHOSPHONATE 5-TRIPHOSPHATE DIPHOSPHATASE"/>
    <property type="match status" value="1"/>
</dbReference>
<evidence type="ECO:0000259" key="2">
    <source>
        <dbReference type="Pfam" id="PF01979"/>
    </source>
</evidence>
<proteinExistence type="predicted"/>
<dbReference type="SUPFAM" id="SSF51556">
    <property type="entry name" value="Metallo-dependent hydrolases"/>
    <property type="match status" value="1"/>
</dbReference>
<dbReference type="InterPro" id="IPR032466">
    <property type="entry name" value="Metal_Hydrolase"/>
</dbReference>
<dbReference type="InterPro" id="IPR051781">
    <property type="entry name" value="Metallo-dep_Hydrolase"/>
</dbReference>
<dbReference type="Gene3D" id="3.20.20.140">
    <property type="entry name" value="Metal-dependent hydrolases"/>
    <property type="match status" value="1"/>
</dbReference>
<dbReference type="EMBL" id="RAVZ01000101">
    <property type="protein sequence ID" value="RKG87204.1"/>
    <property type="molecule type" value="Genomic_DNA"/>
</dbReference>
<comment type="caution">
    <text evidence="3">The sequence shown here is derived from an EMBL/GenBank/DDBJ whole genome shotgun (WGS) entry which is preliminary data.</text>
</comment>
<dbReference type="InterPro" id="IPR011059">
    <property type="entry name" value="Metal-dep_hydrolase_composite"/>
</dbReference>
<keyword evidence="3" id="KW-0378">Hydrolase</keyword>
<dbReference type="Proteomes" id="UP000268094">
    <property type="component" value="Unassembled WGS sequence"/>
</dbReference>
<feature type="signal peptide" evidence="1">
    <location>
        <begin position="1"/>
        <end position="21"/>
    </location>
</feature>
<organism evidence="3 4">
    <name type="scientific">Corallococcus terminator</name>
    <dbReference type="NCBI Taxonomy" id="2316733"/>
    <lineage>
        <taxon>Bacteria</taxon>
        <taxon>Pseudomonadati</taxon>
        <taxon>Myxococcota</taxon>
        <taxon>Myxococcia</taxon>
        <taxon>Myxococcales</taxon>
        <taxon>Cystobacterineae</taxon>
        <taxon>Myxococcaceae</taxon>
        <taxon>Corallococcus</taxon>
    </lineage>
</organism>
<dbReference type="OrthoDB" id="9782972at2"/>
<evidence type="ECO:0000313" key="3">
    <source>
        <dbReference type="EMBL" id="RKG87204.1"/>
    </source>
</evidence>
<reference evidence="4" key="1">
    <citation type="submission" date="2018-09" db="EMBL/GenBank/DDBJ databases">
        <authorList>
            <person name="Livingstone P.G."/>
            <person name="Whitworth D.E."/>
        </authorList>
    </citation>
    <scope>NUCLEOTIDE SEQUENCE [LARGE SCALE GENOMIC DNA]</scope>
    <source>
        <strain evidence="4">CA054A</strain>
    </source>
</reference>
<dbReference type="CDD" id="cd01299">
    <property type="entry name" value="Met_dep_hydrolase_A"/>
    <property type="match status" value="1"/>
</dbReference>
<protein>
    <submittedName>
        <fullName evidence="3">Amidohydrolase family protein</fullName>
    </submittedName>
</protein>
<keyword evidence="1" id="KW-0732">Signal</keyword>
<dbReference type="SUPFAM" id="SSF51338">
    <property type="entry name" value="Composite domain of metallo-dependent hydrolases"/>
    <property type="match status" value="1"/>
</dbReference>
<dbReference type="AlphaFoldDB" id="A0A3A8J4T3"/>
<dbReference type="GO" id="GO:0016810">
    <property type="term" value="F:hydrolase activity, acting on carbon-nitrogen (but not peptide) bonds"/>
    <property type="evidence" value="ECO:0007669"/>
    <property type="project" value="InterPro"/>
</dbReference>
<dbReference type="InterPro" id="IPR057744">
    <property type="entry name" value="OTAase-like"/>
</dbReference>
<evidence type="ECO:0000313" key="4">
    <source>
        <dbReference type="Proteomes" id="UP000268094"/>
    </source>
</evidence>
<accession>A0A3A8J4T3</accession>
<evidence type="ECO:0000256" key="1">
    <source>
        <dbReference type="SAM" id="SignalP"/>
    </source>
</evidence>
<dbReference type="InterPro" id="IPR006680">
    <property type="entry name" value="Amidohydro-rel"/>
</dbReference>
<keyword evidence="4" id="KW-1185">Reference proteome</keyword>
<dbReference type="PANTHER" id="PTHR43135">
    <property type="entry name" value="ALPHA-D-RIBOSE 1-METHYLPHOSPHONATE 5-TRIPHOSPHATE DIPHOSPHATASE"/>
    <property type="match status" value="1"/>
</dbReference>
<feature type="chain" id="PRO_5017482428" evidence="1">
    <location>
        <begin position="22"/>
        <end position="461"/>
    </location>
</feature>